<comment type="subcellular location">
    <subcellularLocation>
        <location evidence="1">Cell membrane</location>
        <topology evidence="1">Multi-pass membrane protein</topology>
    </subcellularLocation>
</comment>
<evidence type="ECO:0000256" key="9">
    <source>
        <dbReference type="SAM" id="SignalP"/>
    </source>
</evidence>
<sequence>MSRSLLFCRLIPWPLFSGLLLALLFAFTPAVAGEGDADPADSPSSRLAEILEDNQARQRLIDELRGLEAAETAEPAAEEAPPAGSSLVRHVAELTQQFAQTVVDETRAAASALTGATDDGLGAVWFNLADGLVELLILIVATVAVFFVFRRLAKPLFDVLSRWAVATPPAQAPESGEKRRGRFSGRPVENLLTLATMLRRAVGIVVAAVIDLVVILLAWVTGYALSLFVFGDAGAMETRQSLFLNAFLMVEVAKAVLRVVFASRHEGLRLLPMGEEDAAYWNAWIARLVGFVGYGMLLVVPILSVAVSEGFGRALALLIMLLAFIQALVIILQNRKPVHDKLQAQARQAGLGFTKVVLSMLAELWHLIAIAYVGALAVVTITHPEAALPFMAQATVQTLVVVGVGVLISLLLTQFISRGIRVPAETRERFPLLEARLNAFVPTALKIIRLVIVLAVLAMVLDAWSIFNFTAWVVSDAGAAVILKAVTVAIILSAAVLIWIAIASWIEHRLNPETGVGEPTSRERTLLAIFRNAVLVVLVTLTLMIVLAEIGINIGPLIAGAGVIGLAVGFGAQKLVQDIITGVFIQLENAINTDDVVTAAGITGTVEKLTIRSVGIRDLSGTFHIVPFSSVDSVSNYNREYAYHVGEYGIAYREDIDETIVRLREAFAELLQDEELAPAILSPELEVFGVTALADSSVNIRVRIKTVGGMQWAVGRAYNRLVKRHLDAAGIEIPFPHLTLYFGSDKEGGAPPVNANVKVLEGVAGAAGLQAASGSEQAAMPGRGTAAPGRHEAPDVDRKDARPNPKKWEDYDEEGD</sequence>
<reference evidence="14 15" key="1">
    <citation type="submission" date="2018-10" db="EMBL/GenBank/DDBJ databases">
        <title>Genomic Encyclopedia of Type Strains, Phase IV (KMG-IV): sequencing the most valuable type-strain genomes for metagenomic binning, comparative biology and taxonomic classification.</title>
        <authorList>
            <person name="Goeker M."/>
        </authorList>
    </citation>
    <scope>NUCLEOTIDE SEQUENCE [LARGE SCALE GENOMIC DNA]</scope>
    <source>
        <strain evidence="14 15">DSM 12769</strain>
    </source>
</reference>
<dbReference type="InterPro" id="IPR006685">
    <property type="entry name" value="MscS_channel_2nd"/>
</dbReference>
<feature type="transmembrane region" description="Helical" evidence="8">
    <location>
        <begin position="135"/>
        <end position="153"/>
    </location>
</feature>
<feature type="region of interest" description="Disordered" evidence="7">
    <location>
        <begin position="772"/>
        <end position="816"/>
    </location>
</feature>
<feature type="transmembrane region" description="Helical" evidence="8">
    <location>
        <begin position="284"/>
        <end position="308"/>
    </location>
</feature>
<evidence type="ECO:0000313" key="14">
    <source>
        <dbReference type="EMBL" id="RLK47007.1"/>
    </source>
</evidence>
<dbReference type="Gene3D" id="2.30.30.60">
    <property type="match status" value="1"/>
</dbReference>
<feature type="transmembrane region" description="Helical" evidence="8">
    <location>
        <begin position="554"/>
        <end position="572"/>
    </location>
</feature>
<keyword evidence="9" id="KW-0732">Signal</keyword>
<evidence type="ECO:0000313" key="15">
    <source>
        <dbReference type="Proteomes" id="UP000275461"/>
    </source>
</evidence>
<protein>
    <submittedName>
        <fullName evidence="14">Small conductance mechanosensitive channel</fullName>
    </submittedName>
</protein>
<evidence type="ECO:0000256" key="7">
    <source>
        <dbReference type="SAM" id="MobiDB-lite"/>
    </source>
</evidence>
<dbReference type="InterPro" id="IPR010920">
    <property type="entry name" value="LSM_dom_sf"/>
</dbReference>
<feature type="domain" description="Moderate conductance mechanosensitive channel YbiO-like transmembrane helix 1" evidence="13">
    <location>
        <begin position="394"/>
        <end position="472"/>
    </location>
</feature>
<dbReference type="InterPro" id="IPR023408">
    <property type="entry name" value="MscS_beta-dom_sf"/>
</dbReference>
<dbReference type="InterPro" id="IPR011066">
    <property type="entry name" value="MscS_channel_C_sf"/>
</dbReference>
<dbReference type="GO" id="GO:0008381">
    <property type="term" value="F:mechanosensitive monoatomic ion channel activity"/>
    <property type="evidence" value="ECO:0007669"/>
    <property type="project" value="InterPro"/>
</dbReference>
<keyword evidence="15" id="KW-1185">Reference proteome</keyword>
<dbReference type="InterPro" id="IPR057485">
    <property type="entry name" value="YbiO-like_TM1"/>
</dbReference>
<dbReference type="Gene3D" id="1.10.287.1260">
    <property type="match status" value="1"/>
</dbReference>
<comment type="caution">
    <text evidence="14">The sequence shown here is derived from an EMBL/GenBank/DDBJ whole genome shotgun (WGS) entry which is preliminary data.</text>
</comment>
<feature type="signal peptide" evidence="9">
    <location>
        <begin position="1"/>
        <end position="32"/>
    </location>
</feature>
<comment type="similarity">
    <text evidence="2">Belongs to the MscS (TC 1.A.23) family.</text>
</comment>
<evidence type="ECO:0000259" key="11">
    <source>
        <dbReference type="Pfam" id="PF21082"/>
    </source>
</evidence>
<dbReference type="PANTHER" id="PTHR30460:SF0">
    <property type="entry name" value="MODERATE CONDUCTANCE MECHANOSENSITIVE CHANNEL YBIO"/>
    <property type="match status" value="1"/>
</dbReference>
<gene>
    <name evidence="14" type="ORF">DFR31_2321</name>
</gene>
<keyword evidence="3" id="KW-1003">Cell membrane</keyword>
<dbReference type="RefSeq" id="WP_245971177.1">
    <property type="nucleotide sequence ID" value="NZ_RCDA01000004.1"/>
</dbReference>
<evidence type="ECO:0000259" key="10">
    <source>
        <dbReference type="Pfam" id="PF00924"/>
    </source>
</evidence>
<evidence type="ECO:0000256" key="5">
    <source>
        <dbReference type="ARBA" id="ARBA00022989"/>
    </source>
</evidence>
<feature type="transmembrane region" description="Helical" evidence="8">
    <location>
        <begin position="364"/>
        <end position="382"/>
    </location>
</feature>
<keyword evidence="4 8" id="KW-0812">Transmembrane</keyword>
<evidence type="ECO:0000256" key="4">
    <source>
        <dbReference type="ARBA" id="ARBA00022692"/>
    </source>
</evidence>
<feature type="transmembrane region" description="Helical" evidence="8">
    <location>
        <begin position="394"/>
        <end position="416"/>
    </location>
</feature>
<feature type="transmembrane region" description="Helical" evidence="8">
    <location>
        <begin position="526"/>
        <end position="548"/>
    </location>
</feature>
<evidence type="ECO:0000259" key="12">
    <source>
        <dbReference type="Pfam" id="PF21088"/>
    </source>
</evidence>
<dbReference type="Pfam" id="PF21082">
    <property type="entry name" value="MS_channel_3rd"/>
    <property type="match status" value="1"/>
</dbReference>
<dbReference type="Pfam" id="PF21088">
    <property type="entry name" value="MS_channel_1st"/>
    <property type="match status" value="1"/>
</dbReference>
<evidence type="ECO:0000256" key="6">
    <source>
        <dbReference type="ARBA" id="ARBA00023136"/>
    </source>
</evidence>
<feature type="transmembrane region" description="Helical" evidence="8">
    <location>
        <begin position="481"/>
        <end position="506"/>
    </location>
</feature>
<accession>A0A498BVX9</accession>
<dbReference type="EMBL" id="RCDA01000004">
    <property type="protein sequence ID" value="RLK47007.1"/>
    <property type="molecule type" value="Genomic_DNA"/>
</dbReference>
<feature type="transmembrane region" description="Helical" evidence="8">
    <location>
        <begin position="201"/>
        <end position="230"/>
    </location>
</feature>
<dbReference type="SUPFAM" id="SSF82689">
    <property type="entry name" value="Mechanosensitive channel protein MscS (YggB), C-terminal domain"/>
    <property type="match status" value="1"/>
</dbReference>
<keyword evidence="5 8" id="KW-1133">Transmembrane helix</keyword>
<feature type="compositionally biased region" description="Basic and acidic residues" evidence="7">
    <location>
        <begin position="789"/>
        <end position="809"/>
    </location>
</feature>
<feature type="transmembrane region" description="Helical" evidence="8">
    <location>
        <begin position="314"/>
        <end position="332"/>
    </location>
</feature>
<feature type="domain" description="Mechanosensitive ion channel MscS C-terminal" evidence="11">
    <location>
        <begin position="648"/>
        <end position="733"/>
    </location>
</feature>
<dbReference type="PANTHER" id="PTHR30460">
    <property type="entry name" value="MODERATE CONDUCTANCE MECHANOSENSITIVE CHANNEL YBIO"/>
    <property type="match status" value="1"/>
</dbReference>
<dbReference type="InterPro" id="IPR049142">
    <property type="entry name" value="MS_channel_1st"/>
</dbReference>
<keyword evidence="6 8" id="KW-0472">Membrane</keyword>
<dbReference type="SUPFAM" id="SSF50182">
    <property type="entry name" value="Sm-like ribonucleoproteins"/>
    <property type="match status" value="1"/>
</dbReference>
<feature type="chain" id="PRO_5019781170" evidence="9">
    <location>
        <begin position="33"/>
        <end position="816"/>
    </location>
</feature>
<evidence type="ECO:0000256" key="3">
    <source>
        <dbReference type="ARBA" id="ARBA00022475"/>
    </source>
</evidence>
<dbReference type="SUPFAM" id="SSF82861">
    <property type="entry name" value="Mechanosensitive channel protein MscS (YggB), transmembrane region"/>
    <property type="match status" value="1"/>
</dbReference>
<dbReference type="InterPro" id="IPR045276">
    <property type="entry name" value="YbiO_bact"/>
</dbReference>
<organism evidence="14 15">
    <name type="scientific">Alkalispirillum mobile</name>
    <dbReference type="NCBI Taxonomy" id="85925"/>
    <lineage>
        <taxon>Bacteria</taxon>
        <taxon>Pseudomonadati</taxon>
        <taxon>Pseudomonadota</taxon>
        <taxon>Gammaproteobacteria</taxon>
        <taxon>Chromatiales</taxon>
        <taxon>Ectothiorhodospiraceae</taxon>
        <taxon>Alkalispirillum</taxon>
    </lineage>
</organism>
<name>A0A498BVX9_9GAMM</name>
<evidence type="ECO:0000256" key="8">
    <source>
        <dbReference type="SAM" id="Phobius"/>
    </source>
</evidence>
<evidence type="ECO:0000259" key="13">
    <source>
        <dbReference type="Pfam" id="PF25392"/>
    </source>
</evidence>
<feature type="transmembrane region" description="Helical" evidence="8">
    <location>
        <begin position="437"/>
        <end position="461"/>
    </location>
</feature>
<feature type="domain" description="Mechanosensitive ion channel MscS" evidence="10">
    <location>
        <begin position="575"/>
        <end position="639"/>
    </location>
</feature>
<dbReference type="Proteomes" id="UP000275461">
    <property type="component" value="Unassembled WGS sequence"/>
</dbReference>
<feature type="domain" description="Mechanosensitive ion channel transmembrane helices 2/3" evidence="12">
    <location>
        <begin position="533"/>
        <end position="573"/>
    </location>
</feature>
<dbReference type="InterPro" id="IPR011014">
    <property type="entry name" value="MscS_channel_TM-2"/>
</dbReference>
<dbReference type="Pfam" id="PF25392">
    <property type="entry name" value="MS_channel_TM1"/>
    <property type="match status" value="1"/>
</dbReference>
<dbReference type="Pfam" id="PF00924">
    <property type="entry name" value="MS_channel_2nd"/>
    <property type="match status" value="1"/>
</dbReference>
<dbReference type="AlphaFoldDB" id="A0A498BVX9"/>
<evidence type="ECO:0000256" key="1">
    <source>
        <dbReference type="ARBA" id="ARBA00004651"/>
    </source>
</evidence>
<dbReference type="Gene3D" id="3.30.70.100">
    <property type="match status" value="1"/>
</dbReference>
<feature type="transmembrane region" description="Helical" evidence="8">
    <location>
        <begin position="242"/>
        <end position="263"/>
    </location>
</feature>
<dbReference type="GO" id="GO:0005886">
    <property type="term" value="C:plasma membrane"/>
    <property type="evidence" value="ECO:0007669"/>
    <property type="project" value="UniProtKB-SubCell"/>
</dbReference>
<evidence type="ECO:0000256" key="2">
    <source>
        <dbReference type="ARBA" id="ARBA00008017"/>
    </source>
</evidence>
<proteinExistence type="inferred from homology"/>
<dbReference type="InterPro" id="IPR049278">
    <property type="entry name" value="MS_channel_C"/>
</dbReference>